<dbReference type="AlphaFoldDB" id="A0A346PGX4"/>
<evidence type="ECO:0000256" key="1">
    <source>
        <dbReference type="SAM" id="MobiDB-lite"/>
    </source>
</evidence>
<dbReference type="Proteomes" id="UP000258707">
    <property type="component" value="Chromosome"/>
</dbReference>
<evidence type="ECO:0000313" key="3">
    <source>
        <dbReference type="Proteomes" id="UP000258707"/>
    </source>
</evidence>
<evidence type="ECO:0000313" key="2">
    <source>
        <dbReference type="EMBL" id="AXR78769.1"/>
    </source>
</evidence>
<gene>
    <name evidence="2" type="ORF">AArc1_2454</name>
</gene>
<protein>
    <submittedName>
        <fullName evidence="2">Transcriptional regulator containing HTH domain,ArsR family</fullName>
    </submittedName>
</protein>
<sequence>MGTLETPRRIGKYGFVGPLETPCMDPMELLGTLGKKYSPDILRTAEEPASAQELSDELDIPVTTSYRRVEALNELGLLEDDEETSEFGEPGQSQTVYRRTVDEIVIRFDGTEMEIESIERETTTQPLSSVWDDLSRGIGGDD</sequence>
<organism evidence="2 3">
    <name type="scientific">Natrarchaeobaculum sulfurireducens</name>
    <dbReference type="NCBI Taxonomy" id="2044521"/>
    <lineage>
        <taxon>Archaea</taxon>
        <taxon>Methanobacteriati</taxon>
        <taxon>Methanobacteriota</taxon>
        <taxon>Stenosarchaea group</taxon>
        <taxon>Halobacteria</taxon>
        <taxon>Halobacteriales</taxon>
        <taxon>Natrialbaceae</taxon>
        <taxon>Natrarchaeobaculum</taxon>
    </lineage>
</organism>
<dbReference type="InterPro" id="IPR036388">
    <property type="entry name" value="WH-like_DNA-bd_sf"/>
</dbReference>
<reference evidence="3" key="1">
    <citation type="submission" date="2017-10" db="EMBL/GenBank/DDBJ databases">
        <title>Phenotypic and genomic properties of facultatively anaerobic sulfur-reducing natronoarchaea from hypersaline soda lakes.</title>
        <authorList>
            <person name="Sorokin D.Y."/>
            <person name="Kublanov I.V."/>
            <person name="Roman P."/>
            <person name="Sinninghe Damste J.S."/>
            <person name="Golyshin P.N."/>
            <person name="Rojo D."/>
            <person name="Ciordia S."/>
            <person name="Mena Md.C."/>
            <person name="Ferrer M."/>
            <person name="Messina E."/>
            <person name="Smedile F."/>
            <person name="La Spada G."/>
            <person name="La Cono V."/>
            <person name="Yakimov M.M."/>
        </authorList>
    </citation>
    <scope>NUCLEOTIDE SEQUENCE [LARGE SCALE GENOMIC DNA]</scope>
    <source>
        <strain evidence="3">AArc1</strain>
    </source>
</reference>
<feature type="region of interest" description="Disordered" evidence="1">
    <location>
        <begin position="119"/>
        <end position="142"/>
    </location>
</feature>
<dbReference type="InterPro" id="IPR036390">
    <property type="entry name" value="WH_DNA-bd_sf"/>
</dbReference>
<dbReference type="Gene3D" id="1.10.10.10">
    <property type="entry name" value="Winged helix-like DNA-binding domain superfamily/Winged helix DNA-binding domain"/>
    <property type="match status" value="1"/>
</dbReference>
<proteinExistence type="predicted"/>
<dbReference type="Pfam" id="PF12840">
    <property type="entry name" value="HTH_20"/>
    <property type="match status" value="1"/>
</dbReference>
<dbReference type="EMBL" id="CP024047">
    <property type="protein sequence ID" value="AXR78769.1"/>
    <property type="molecule type" value="Genomic_DNA"/>
</dbReference>
<dbReference type="KEGG" id="nan:AArc1_2454"/>
<dbReference type="SUPFAM" id="SSF46785">
    <property type="entry name" value="Winged helix' DNA-binding domain"/>
    <property type="match status" value="1"/>
</dbReference>
<name>A0A346PGX4_9EURY</name>
<accession>A0A346PGX4</accession>